<dbReference type="PANTHER" id="PTHR12304">
    <property type="entry name" value="INOSINE-URIDINE PREFERRING NUCLEOSIDE HYDROLASE"/>
    <property type="match status" value="1"/>
</dbReference>
<feature type="domain" description="Inosine/uridine-preferring nucleoside hydrolase" evidence="3">
    <location>
        <begin position="18"/>
        <end position="304"/>
    </location>
</feature>
<protein>
    <submittedName>
        <fullName evidence="4">Nucleoside hydrolase</fullName>
    </submittedName>
</protein>
<dbReference type="OrthoDB" id="9797882at2"/>
<proteinExistence type="predicted"/>
<dbReference type="InterPro" id="IPR001910">
    <property type="entry name" value="Inosine/uridine_hydrolase_dom"/>
</dbReference>
<evidence type="ECO:0000256" key="2">
    <source>
        <dbReference type="ARBA" id="ARBA00023295"/>
    </source>
</evidence>
<dbReference type="PANTHER" id="PTHR12304:SF4">
    <property type="entry name" value="URIDINE NUCLEOSIDASE"/>
    <property type="match status" value="1"/>
</dbReference>
<evidence type="ECO:0000259" key="3">
    <source>
        <dbReference type="Pfam" id="PF01156"/>
    </source>
</evidence>
<evidence type="ECO:0000313" key="5">
    <source>
        <dbReference type="Proteomes" id="UP000278398"/>
    </source>
</evidence>
<dbReference type="GO" id="GO:0005829">
    <property type="term" value="C:cytosol"/>
    <property type="evidence" value="ECO:0007669"/>
    <property type="project" value="TreeGrafter"/>
</dbReference>
<reference evidence="4 5" key="1">
    <citation type="submission" date="2018-12" db="EMBL/GenBank/DDBJ databases">
        <title>Mesorhizobium carbonis sp. nov., isolated from coal mine water.</title>
        <authorList>
            <person name="Xin W."/>
            <person name="Xu Z."/>
            <person name="Xiang F."/>
            <person name="Zhang J."/>
            <person name="Xi L."/>
            <person name="Liu J."/>
        </authorList>
    </citation>
    <scope>NUCLEOTIDE SEQUENCE [LARGE SCALE GENOMIC DNA]</scope>
    <source>
        <strain evidence="4 5">B2.3</strain>
    </source>
</reference>
<sequence>MGAHPRRAGGDEVSPRAVIIDTDPGIDDAVAILAALGSPDFNVLGITTVAGNIGIATTTRNAGRVLALARRGDVPVVAGAVGPLSRKGFDVAEIHGSDGLGGVAFPEPPTPPRPGHASIWLAETLMAHPIGAIDILALGPLTNIAQLVADNPDATRRIGRIVAMGGAIREPGNIGARSEFNMAADPEAAEAVLAAGLPLTLIPLDVTRKVRADRAYVAALREAGTAASRAGADLIAAYFQTTTGGESRPLHDPCVMLLALAPELFGCEDLPLAVDCSSGVDAGSLEPAADGRRPVSVALTVDGAGALALLADLLTRRS</sequence>
<dbReference type="Gene3D" id="3.90.245.10">
    <property type="entry name" value="Ribonucleoside hydrolase-like"/>
    <property type="match status" value="1"/>
</dbReference>
<gene>
    <name evidence="4" type="ORF">EJC49_05705</name>
</gene>
<keyword evidence="2" id="KW-0326">Glycosidase</keyword>
<dbReference type="PROSITE" id="PS01247">
    <property type="entry name" value="IUNH"/>
    <property type="match status" value="1"/>
</dbReference>
<evidence type="ECO:0000256" key="1">
    <source>
        <dbReference type="ARBA" id="ARBA00022801"/>
    </source>
</evidence>
<dbReference type="EMBL" id="RWKW01000020">
    <property type="protein sequence ID" value="RST87393.1"/>
    <property type="molecule type" value="Genomic_DNA"/>
</dbReference>
<dbReference type="Proteomes" id="UP000278398">
    <property type="component" value="Unassembled WGS sequence"/>
</dbReference>
<comment type="caution">
    <text evidence="4">The sequence shown here is derived from an EMBL/GenBank/DDBJ whole genome shotgun (WGS) entry which is preliminary data.</text>
</comment>
<accession>A0A429Z120</accession>
<dbReference type="GO" id="GO:0045437">
    <property type="term" value="F:uridine nucleosidase activity"/>
    <property type="evidence" value="ECO:0007669"/>
    <property type="project" value="UniProtKB-ARBA"/>
</dbReference>
<dbReference type="SUPFAM" id="SSF53590">
    <property type="entry name" value="Nucleoside hydrolase"/>
    <property type="match status" value="1"/>
</dbReference>
<evidence type="ECO:0000313" key="4">
    <source>
        <dbReference type="EMBL" id="RST87393.1"/>
    </source>
</evidence>
<keyword evidence="1 4" id="KW-0378">Hydrolase</keyword>
<dbReference type="InterPro" id="IPR023186">
    <property type="entry name" value="IUNH"/>
</dbReference>
<name>A0A429Z120_9HYPH</name>
<keyword evidence="5" id="KW-1185">Reference proteome</keyword>
<dbReference type="GO" id="GO:0006152">
    <property type="term" value="P:purine nucleoside catabolic process"/>
    <property type="evidence" value="ECO:0007669"/>
    <property type="project" value="TreeGrafter"/>
</dbReference>
<dbReference type="GO" id="GO:0008477">
    <property type="term" value="F:purine nucleosidase activity"/>
    <property type="evidence" value="ECO:0007669"/>
    <property type="project" value="TreeGrafter"/>
</dbReference>
<dbReference type="InterPro" id="IPR015910">
    <property type="entry name" value="I/U_nuclsd_hydro_CS"/>
</dbReference>
<dbReference type="AlphaFoldDB" id="A0A429Z120"/>
<dbReference type="InterPro" id="IPR036452">
    <property type="entry name" value="Ribo_hydro-like"/>
</dbReference>
<organism evidence="4 5">
    <name type="scientific">Aquibium carbonis</name>
    <dbReference type="NCBI Taxonomy" id="2495581"/>
    <lineage>
        <taxon>Bacteria</taxon>
        <taxon>Pseudomonadati</taxon>
        <taxon>Pseudomonadota</taxon>
        <taxon>Alphaproteobacteria</taxon>
        <taxon>Hyphomicrobiales</taxon>
        <taxon>Phyllobacteriaceae</taxon>
        <taxon>Aquibium</taxon>
    </lineage>
</organism>
<dbReference type="Pfam" id="PF01156">
    <property type="entry name" value="IU_nuc_hydro"/>
    <property type="match status" value="1"/>
</dbReference>